<keyword evidence="5" id="KW-0808">Transferase</keyword>
<evidence type="ECO:0000313" key="6">
    <source>
        <dbReference type="Proteomes" id="UP000494245"/>
    </source>
</evidence>
<dbReference type="InterPro" id="IPR000014">
    <property type="entry name" value="PAS"/>
</dbReference>
<feature type="domain" description="PAC" evidence="4">
    <location>
        <begin position="133"/>
        <end position="184"/>
    </location>
</feature>
<dbReference type="InterPro" id="IPR005467">
    <property type="entry name" value="His_kinase_dom"/>
</dbReference>
<dbReference type="EC" id="2.7.13.3" evidence="5"/>
<evidence type="ECO:0000259" key="3">
    <source>
        <dbReference type="PROSITE" id="PS50109"/>
    </source>
</evidence>
<dbReference type="SUPFAM" id="SSF55785">
    <property type="entry name" value="PYP-like sensor domain (PAS domain)"/>
    <property type="match status" value="1"/>
</dbReference>
<dbReference type="InterPro" id="IPR003594">
    <property type="entry name" value="HATPase_dom"/>
</dbReference>
<gene>
    <name evidence="5" type="primary">phoR_3</name>
    <name evidence="5" type="ORF">NNJEOMEG_01346</name>
</gene>
<evidence type="ECO:0000256" key="2">
    <source>
        <dbReference type="SAM" id="Coils"/>
    </source>
</evidence>
<sequence length="411" mass="46193">MTDNLRKRAEMQLNTRKIKTDEAMTPEEMLQMMHELRVHQIELEMQNEELRRTQMELETLRAKYFDLYDLAPIGYVTLSGKGMLLETNVTFATMLGVPRGTLANQPLSRFIHKEDQDIYYKHHKLLASTGMPQGCELRMMKADATHFWAKIDAVPATEEGKATVYRTVISDISARKHAEQLQADIEGIIQHDLRSPACNAVNVAMLLLEGDGLNDQQRQLLLLLNNAGLQMLDTLDRSLDMHRIETGQYKANPKTFNCLPVILEIIQNLRNMKQHRNTSMQVLLNGAPPPENVRFACFGQEELLRASLFNLMKNAVEASPKGSMVTVNLASDKDRHIEIRNQGVVPASIRDRFFDKYSTAGKPYGTGLGTYSAKMMIEAQGGTLTMRTSEESGETVLTIHLPSCASSAGIQ</sequence>
<dbReference type="GO" id="GO:0000155">
    <property type="term" value="F:phosphorelay sensor kinase activity"/>
    <property type="evidence" value="ECO:0007669"/>
    <property type="project" value="InterPro"/>
</dbReference>
<dbReference type="Proteomes" id="UP000494245">
    <property type="component" value="Unassembled WGS sequence"/>
</dbReference>
<evidence type="ECO:0000256" key="1">
    <source>
        <dbReference type="ARBA" id="ARBA00022553"/>
    </source>
</evidence>
<dbReference type="PROSITE" id="PS50113">
    <property type="entry name" value="PAC"/>
    <property type="match status" value="1"/>
</dbReference>
<dbReference type="InterPro" id="IPR013767">
    <property type="entry name" value="PAS_fold"/>
</dbReference>
<dbReference type="InterPro" id="IPR035965">
    <property type="entry name" value="PAS-like_dom_sf"/>
</dbReference>
<organism evidence="5 6">
    <name type="scientific">Fundidesulfovibrio magnetotacticus</name>
    <dbReference type="NCBI Taxonomy" id="2730080"/>
    <lineage>
        <taxon>Bacteria</taxon>
        <taxon>Pseudomonadati</taxon>
        <taxon>Thermodesulfobacteriota</taxon>
        <taxon>Desulfovibrionia</taxon>
        <taxon>Desulfovibrionales</taxon>
        <taxon>Desulfovibrionaceae</taxon>
        <taxon>Fundidesulfovibrio</taxon>
    </lineage>
</organism>
<evidence type="ECO:0000313" key="5">
    <source>
        <dbReference type="EMBL" id="GFK93513.1"/>
    </source>
</evidence>
<dbReference type="InterPro" id="IPR036097">
    <property type="entry name" value="HisK_dim/P_sf"/>
</dbReference>
<reference evidence="5 6" key="2">
    <citation type="submission" date="2020-05" db="EMBL/GenBank/DDBJ databases">
        <title>Draft genome sequence of Desulfovibrio sp. strainFSS-1.</title>
        <authorList>
            <person name="Shimoshige H."/>
            <person name="Kobayashi H."/>
            <person name="Maekawa T."/>
        </authorList>
    </citation>
    <scope>NUCLEOTIDE SEQUENCE [LARGE SCALE GENOMIC DNA]</scope>
    <source>
        <strain evidence="5 6">SIID29052-01</strain>
    </source>
</reference>
<dbReference type="Gene3D" id="3.30.565.10">
    <property type="entry name" value="Histidine kinase-like ATPase, C-terminal domain"/>
    <property type="match status" value="1"/>
</dbReference>
<dbReference type="GO" id="GO:0006355">
    <property type="term" value="P:regulation of DNA-templated transcription"/>
    <property type="evidence" value="ECO:0007669"/>
    <property type="project" value="InterPro"/>
</dbReference>
<dbReference type="SUPFAM" id="SSF47384">
    <property type="entry name" value="Homodimeric domain of signal transducing histidine kinase"/>
    <property type="match status" value="1"/>
</dbReference>
<dbReference type="Gene3D" id="1.10.287.130">
    <property type="match status" value="1"/>
</dbReference>
<dbReference type="PANTHER" id="PTHR43547">
    <property type="entry name" value="TWO-COMPONENT HISTIDINE KINASE"/>
    <property type="match status" value="1"/>
</dbReference>
<protein>
    <submittedName>
        <fullName evidence="5">Alkaline phosphatase synthesis sensor protein PhoR</fullName>
        <ecNumber evidence="5">2.7.13.3</ecNumber>
    </submittedName>
</protein>
<dbReference type="NCBIfam" id="TIGR00229">
    <property type="entry name" value="sensory_box"/>
    <property type="match status" value="1"/>
</dbReference>
<evidence type="ECO:0000259" key="4">
    <source>
        <dbReference type="PROSITE" id="PS50113"/>
    </source>
</evidence>
<feature type="domain" description="Histidine kinase" evidence="3">
    <location>
        <begin position="188"/>
        <end position="405"/>
    </location>
</feature>
<accession>A0A6V8LLF3</accession>
<name>A0A6V8LLF3_9BACT</name>
<dbReference type="Pfam" id="PF00989">
    <property type="entry name" value="PAS"/>
    <property type="match status" value="1"/>
</dbReference>
<feature type="coiled-coil region" evidence="2">
    <location>
        <begin position="36"/>
        <end position="63"/>
    </location>
</feature>
<keyword evidence="6" id="KW-1185">Reference proteome</keyword>
<dbReference type="AlphaFoldDB" id="A0A6V8LLF3"/>
<dbReference type="InterPro" id="IPR000700">
    <property type="entry name" value="PAS-assoc_C"/>
</dbReference>
<dbReference type="PANTHER" id="PTHR43547:SF2">
    <property type="entry name" value="HYBRID SIGNAL TRANSDUCTION HISTIDINE KINASE C"/>
    <property type="match status" value="1"/>
</dbReference>
<dbReference type="EMBL" id="BLTE01000005">
    <property type="protein sequence ID" value="GFK93513.1"/>
    <property type="molecule type" value="Genomic_DNA"/>
</dbReference>
<dbReference type="RefSeq" id="WP_173082622.1">
    <property type="nucleotide sequence ID" value="NZ_BLTE01000005.1"/>
</dbReference>
<comment type="caution">
    <text evidence="5">The sequence shown here is derived from an EMBL/GenBank/DDBJ whole genome shotgun (WGS) entry which is preliminary data.</text>
</comment>
<proteinExistence type="predicted"/>
<dbReference type="CDD" id="cd00130">
    <property type="entry name" value="PAS"/>
    <property type="match status" value="1"/>
</dbReference>
<keyword evidence="2" id="KW-0175">Coiled coil</keyword>
<dbReference type="SMART" id="SM00387">
    <property type="entry name" value="HATPase_c"/>
    <property type="match status" value="1"/>
</dbReference>
<dbReference type="Pfam" id="PF02518">
    <property type="entry name" value="HATPase_c"/>
    <property type="match status" value="1"/>
</dbReference>
<dbReference type="Gene3D" id="3.30.450.20">
    <property type="entry name" value="PAS domain"/>
    <property type="match status" value="1"/>
</dbReference>
<dbReference type="InterPro" id="IPR036890">
    <property type="entry name" value="HATPase_C_sf"/>
</dbReference>
<keyword evidence="1" id="KW-0597">Phosphoprotein</keyword>
<reference evidence="5 6" key="1">
    <citation type="submission" date="2020-04" db="EMBL/GenBank/DDBJ databases">
        <authorList>
            <consortium name="Desulfovibrio sp. FSS-1 genome sequencing consortium"/>
            <person name="Shimoshige H."/>
            <person name="Kobayashi H."/>
            <person name="Maekawa T."/>
        </authorList>
    </citation>
    <scope>NUCLEOTIDE SEQUENCE [LARGE SCALE GENOMIC DNA]</scope>
    <source>
        <strain evidence="5 6">SIID29052-01</strain>
    </source>
</reference>
<dbReference type="SUPFAM" id="SSF55874">
    <property type="entry name" value="ATPase domain of HSP90 chaperone/DNA topoisomerase II/histidine kinase"/>
    <property type="match status" value="1"/>
</dbReference>
<dbReference type="PROSITE" id="PS50109">
    <property type="entry name" value="HIS_KIN"/>
    <property type="match status" value="1"/>
</dbReference>